<gene>
    <name evidence="2" type="ORF">AXG93_2139s1270</name>
</gene>
<reference evidence="2" key="1">
    <citation type="submission" date="2016-03" db="EMBL/GenBank/DDBJ databases">
        <title>Mechanisms controlling the formation of the plant cell surface in tip-growing cells are functionally conserved among land plants.</title>
        <authorList>
            <person name="Honkanen S."/>
            <person name="Jones V.A."/>
            <person name="Morieri G."/>
            <person name="Champion C."/>
            <person name="Hetherington A.J."/>
            <person name="Kelly S."/>
            <person name="Saint-Marcoux D."/>
            <person name="Proust H."/>
            <person name="Prescott H."/>
            <person name="Dolan L."/>
        </authorList>
    </citation>
    <scope>NUCLEOTIDE SEQUENCE [LARGE SCALE GENOMIC DNA]</scope>
    <source>
        <tissue evidence="2">Whole gametophyte</tissue>
    </source>
</reference>
<evidence type="ECO:0000313" key="2">
    <source>
        <dbReference type="EMBL" id="OAE33574.1"/>
    </source>
</evidence>
<accession>A0A176WL35</accession>
<evidence type="ECO:0000313" key="3">
    <source>
        <dbReference type="Proteomes" id="UP000077202"/>
    </source>
</evidence>
<evidence type="ECO:0000256" key="1">
    <source>
        <dbReference type="SAM" id="MobiDB-lite"/>
    </source>
</evidence>
<sequence>MMMTMMIVVMMGGDEVREQSEEALEGVVCSVESGPVEAASREEGPVTRHRSLTRPTGAHDADAPPAAAATAATTTTTIAAAAADDDAGAVRWCY</sequence>
<comment type="caution">
    <text evidence="2">The sequence shown here is derived from an EMBL/GenBank/DDBJ whole genome shotgun (WGS) entry which is preliminary data.</text>
</comment>
<protein>
    <submittedName>
        <fullName evidence="2">Uncharacterized protein</fullName>
    </submittedName>
</protein>
<proteinExistence type="predicted"/>
<dbReference type="EMBL" id="LVLJ01000630">
    <property type="protein sequence ID" value="OAE33574.1"/>
    <property type="molecule type" value="Genomic_DNA"/>
</dbReference>
<feature type="region of interest" description="Disordered" evidence="1">
    <location>
        <begin position="34"/>
        <end position="70"/>
    </location>
</feature>
<dbReference type="Proteomes" id="UP000077202">
    <property type="component" value="Unassembled WGS sequence"/>
</dbReference>
<name>A0A176WL35_MARPO</name>
<dbReference type="AlphaFoldDB" id="A0A176WL35"/>
<organism evidence="2 3">
    <name type="scientific">Marchantia polymorpha subsp. ruderalis</name>
    <dbReference type="NCBI Taxonomy" id="1480154"/>
    <lineage>
        <taxon>Eukaryota</taxon>
        <taxon>Viridiplantae</taxon>
        <taxon>Streptophyta</taxon>
        <taxon>Embryophyta</taxon>
        <taxon>Marchantiophyta</taxon>
        <taxon>Marchantiopsida</taxon>
        <taxon>Marchantiidae</taxon>
        <taxon>Marchantiales</taxon>
        <taxon>Marchantiaceae</taxon>
        <taxon>Marchantia</taxon>
    </lineage>
</organism>
<keyword evidence="3" id="KW-1185">Reference proteome</keyword>